<keyword evidence="2" id="KW-1185">Reference proteome</keyword>
<organism evidence="1 2">
    <name type="scientific">Dissostichus eleginoides</name>
    <name type="common">Patagonian toothfish</name>
    <name type="synonym">Dissostichus amissus</name>
    <dbReference type="NCBI Taxonomy" id="100907"/>
    <lineage>
        <taxon>Eukaryota</taxon>
        <taxon>Metazoa</taxon>
        <taxon>Chordata</taxon>
        <taxon>Craniata</taxon>
        <taxon>Vertebrata</taxon>
        <taxon>Euteleostomi</taxon>
        <taxon>Actinopterygii</taxon>
        <taxon>Neopterygii</taxon>
        <taxon>Teleostei</taxon>
        <taxon>Neoteleostei</taxon>
        <taxon>Acanthomorphata</taxon>
        <taxon>Eupercaria</taxon>
        <taxon>Perciformes</taxon>
        <taxon>Notothenioidei</taxon>
        <taxon>Nototheniidae</taxon>
        <taxon>Dissostichus</taxon>
    </lineage>
</organism>
<protein>
    <submittedName>
        <fullName evidence="1">Glycine--tRNA ligase beta subunit</fullName>
    </submittedName>
</protein>
<dbReference type="EMBL" id="JASDAP010000010">
    <property type="protein sequence ID" value="KAK1895595.1"/>
    <property type="molecule type" value="Genomic_DNA"/>
</dbReference>
<name>A0AAD9FEC5_DISEL</name>
<evidence type="ECO:0000313" key="1">
    <source>
        <dbReference type="EMBL" id="KAK1895595.1"/>
    </source>
</evidence>
<proteinExistence type="predicted"/>
<keyword evidence="1" id="KW-0436">Ligase</keyword>
<reference evidence="1" key="1">
    <citation type="submission" date="2023-04" db="EMBL/GenBank/DDBJ databases">
        <title>Chromosome-level genome of Chaenocephalus aceratus.</title>
        <authorList>
            <person name="Park H."/>
        </authorList>
    </citation>
    <scope>NUCLEOTIDE SEQUENCE</scope>
    <source>
        <strain evidence="1">DE</strain>
        <tissue evidence="1">Muscle</tissue>
    </source>
</reference>
<dbReference type="GO" id="GO:0016874">
    <property type="term" value="F:ligase activity"/>
    <property type="evidence" value="ECO:0007669"/>
    <property type="project" value="UniProtKB-KW"/>
</dbReference>
<comment type="caution">
    <text evidence="1">The sequence shown here is derived from an EMBL/GenBank/DDBJ whole genome shotgun (WGS) entry which is preliminary data.</text>
</comment>
<evidence type="ECO:0000313" key="2">
    <source>
        <dbReference type="Proteomes" id="UP001228049"/>
    </source>
</evidence>
<dbReference type="AlphaFoldDB" id="A0AAD9FEC5"/>
<accession>A0AAD9FEC5</accession>
<sequence>MGIKAALLTISDTEKNNLPIEKLLLLSTQAATMLGRRQLGVQGMSRGERGTYLSRGPLGVGVKIHSRSALTVAQTHVLDTVCSYKPSAVTADPP</sequence>
<dbReference type="Proteomes" id="UP001228049">
    <property type="component" value="Unassembled WGS sequence"/>
</dbReference>
<feature type="non-terminal residue" evidence="1">
    <location>
        <position position="94"/>
    </location>
</feature>
<gene>
    <name evidence="1" type="ORF">KUDE01_021046</name>
</gene>